<sequence>MQSRISCFNPTLLRKNLTRFWPLWGLASFVGVLFPLALLLDFIRRGPRAVPSAAEFSNMYYSVVAGALPVVSLGYAILCAMVVWSYLYSARSVSLMHTLPIRREGLFVTNFLSGMAMMLLPYAVTGALCVAISLGYGCFDIGSLLTTILVVIGESFFYFASATFVAFITGNIFALPVLYFLLHFLAVLLDWLISTFAQGFIFGFNSSYTGVAERLSPTVALMSRVGVDRTYSEIQRYEGTYTYQESVLTAVHLDGIWMIGVYALVGMVLLGLAYMMYRRRRSESAGDVVAVGWLRPVFRYGVAALSALLGGQLLYELFWYSFQSGSYYDLLPMTVCLVVAGVIGYYGASMLLSKSLRVFRRSWIGLGAVVLGCVAVCCALHFDVFGIAARVPETSEVRSVEIDVAGNSYTLYPEEDAALLEQVRALHQAVIADEAYIRDKETNGLIPAVPAGDYEWTRLWISYHQGGSAVDRYYSLPLTRERMAARDTYDALLDQLVNSTEMKAKRLHLDDSHYQVEGGNLYVEKTAMGYDLSDREAAAILEAVGRDMAAGNWGTYDWFAAGQGQELAVQLDLRFSGSGEDWRGTDWINVVLRPEMTETVACLQELGLISQSDLLTYRELYPENYETETAATEAVYGSAVSAGRVSEEVTYTYEVPVVGAEAG</sequence>
<feature type="transmembrane region" description="Helical" evidence="1">
    <location>
        <begin position="141"/>
        <end position="160"/>
    </location>
</feature>
<feature type="transmembrane region" description="Helical" evidence="1">
    <location>
        <begin position="363"/>
        <end position="382"/>
    </location>
</feature>
<keyword evidence="1" id="KW-0472">Membrane</keyword>
<protein>
    <submittedName>
        <fullName evidence="2">Uncharacterized protein</fullName>
    </submittedName>
</protein>
<accession>A0A810QEH4</accession>
<gene>
    <name evidence="2" type="ORF">MM59RIKEN_13900</name>
</gene>
<feature type="transmembrane region" description="Helical" evidence="1">
    <location>
        <begin position="256"/>
        <end position="277"/>
    </location>
</feature>
<dbReference type="Proteomes" id="UP000679848">
    <property type="component" value="Chromosome"/>
</dbReference>
<feature type="transmembrane region" description="Helical" evidence="1">
    <location>
        <begin position="172"/>
        <end position="193"/>
    </location>
</feature>
<feature type="transmembrane region" description="Helical" evidence="1">
    <location>
        <begin position="330"/>
        <end position="351"/>
    </location>
</feature>
<feature type="transmembrane region" description="Helical" evidence="1">
    <location>
        <begin position="107"/>
        <end position="135"/>
    </location>
</feature>
<name>A0A810QEH4_9FIRM</name>
<evidence type="ECO:0000313" key="2">
    <source>
        <dbReference type="EMBL" id="BCK84071.1"/>
    </source>
</evidence>
<proteinExistence type="predicted"/>
<keyword evidence="3" id="KW-1185">Reference proteome</keyword>
<reference evidence="2" key="1">
    <citation type="submission" date="2020-09" db="EMBL/GenBank/DDBJ databases">
        <title>New species isolated from human feces.</title>
        <authorList>
            <person name="Kitahara M."/>
            <person name="Shigeno Y."/>
            <person name="Shime M."/>
            <person name="Matsumoto Y."/>
            <person name="Nakamura S."/>
            <person name="Motooka D."/>
            <person name="Fukuoka S."/>
            <person name="Nishikawa H."/>
            <person name="Benno Y."/>
        </authorList>
    </citation>
    <scope>NUCLEOTIDE SEQUENCE</scope>
    <source>
        <strain evidence="2">MM59</strain>
    </source>
</reference>
<evidence type="ECO:0000313" key="3">
    <source>
        <dbReference type="Proteomes" id="UP000679848"/>
    </source>
</evidence>
<organism evidence="2 3">
    <name type="scientific">Pusillibacter faecalis</name>
    <dbReference type="NCBI Taxonomy" id="2714358"/>
    <lineage>
        <taxon>Bacteria</taxon>
        <taxon>Bacillati</taxon>
        <taxon>Bacillota</taxon>
        <taxon>Clostridia</taxon>
        <taxon>Eubacteriales</taxon>
        <taxon>Oscillospiraceae</taxon>
        <taxon>Pusillibacter</taxon>
    </lineage>
</organism>
<keyword evidence="1" id="KW-1133">Transmembrane helix</keyword>
<feature type="transmembrane region" description="Helical" evidence="1">
    <location>
        <begin position="21"/>
        <end position="40"/>
    </location>
</feature>
<feature type="transmembrane region" description="Helical" evidence="1">
    <location>
        <begin position="60"/>
        <end position="87"/>
    </location>
</feature>
<dbReference type="EMBL" id="AP023420">
    <property type="protein sequence ID" value="BCK84071.1"/>
    <property type="molecule type" value="Genomic_DNA"/>
</dbReference>
<dbReference type="KEGG" id="pfaa:MM59RIKEN_13900"/>
<evidence type="ECO:0000256" key="1">
    <source>
        <dbReference type="SAM" id="Phobius"/>
    </source>
</evidence>
<dbReference type="RefSeq" id="WP_213542986.1">
    <property type="nucleotide sequence ID" value="NZ_AP023420.1"/>
</dbReference>
<keyword evidence="1" id="KW-0812">Transmembrane</keyword>
<dbReference type="AlphaFoldDB" id="A0A810QEH4"/>
<feature type="transmembrane region" description="Helical" evidence="1">
    <location>
        <begin position="297"/>
        <end position="318"/>
    </location>
</feature>